<evidence type="ECO:0000256" key="1">
    <source>
        <dbReference type="ARBA" id="ARBA00022737"/>
    </source>
</evidence>
<evidence type="ECO:0000313" key="5">
    <source>
        <dbReference type="Proteomes" id="UP000094569"/>
    </source>
</evidence>
<comment type="caution">
    <text evidence="4">The sequence shown here is derived from an EMBL/GenBank/DDBJ whole genome shotgun (WGS) entry which is preliminary data.</text>
</comment>
<name>A0A1E3B2K4_ASPCR</name>
<dbReference type="InterPro" id="IPR036770">
    <property type="entry name" value="Ankyrin_rpt-contain_sf"/>
</dbReference>
<feature type="repeat" description="ANK" evidence="3">
    <location>
        <begin position="67"/>
        <end position="99"/>
    </location>
</feature>
<accession>A0A1E3B2K4</accession>
<dbReference type="Pfam" id="PF12796">
    <property type="entry name" value="Ank_2"/>
    <property type="match status" value="1"/>
</dbReference>
<dbReference type="PROSITE" id="PS50088">
    <property type="entry name" value="ANK_REPEAT"/>
    <property type="match status" value="2"/>
</dbReference>
<keyword evidence="5" id="KW-1185">Reference proteome</keyword>
<evidence type="ECO:0000313" key="4">
    <source>
        <dbReference type="EMBL" id="ODM15173.1"/>
    </source>
</evidence>
<dbReference type="VEuPathDB" id="FungiDB:SI65_09412"/>
<dbReference type="PANTHER" id="PTHR24126:SF14">
    <property type="entry name" value="ANK_REP_REGION DOMAIN-CONTAINING PROTEIN"/>
    <property type="match status" value="1"/>
</dbReference>
<gene>
    <name evidence="4" type="ORF">SI65_09412</name>
</gene>
<dbReference type="AlphaFoldDB" id="A0A1E3B2K4"/>
<dbReference type="PANTHER" id="PTHR24126">
    <property type="entry name" value="ANKYRIN REPEAT, PH AND SEC7 DOMAIN CONTAINING PROTEIN SECG-RELATED"/>
    <property type="match status" value="1"/>
</dbReference>
<keyword evidence="1" id="KW-0677">Repeat</keyword>
<keyword evidence="2 3" id="KW-0040">ANK repeat</keyword>
<proteinExistence type="predicted"/>
<reference evidence="4 5" key="1">
    <citation type="journal article" date="2016" name="BMC Genomics">
        <title>Comparative genomic and transcriptomic analyses of the Fuzhuan brick tea-fermentation fungus Aspergillus cristatus.</title>
        <authorList>
            <person name="Ge Y."/>
            <person name="Wang Y."/>
            <person name="Liu Y."/>
            <person name="Tan Y."/>
            <person name="Ren X."/>
            <person name="Zhang X."/>
            <person name="Hyde K.D."/>
            <person name="Liu Y."/>
            <person name="Liu Z."/>
        </authorList>
    </citation>
    <scope>NUCLEOTIDE SEQUENCE [LARGE SCALE GENOMIC DNA]</scope>
    <source>
        <strain evidence="4 5">GZAAS20.1005</strain>
    </source>
</reference>
<dbReference type="Gene3D" id="1.25.40.20">
    <property type="entry name" value="Ankyrin repeat-containing domain"/>
    <property type="match status" value="1"/>
</dbReference>
<dbReference type="EMBL" id="JXNT01000018">
    <property type="protein sequence ID" value="ODM15173.1"/>
    <property type="molecule type" value="Genomic_DNA"/>
</dbReference>
<sequence length="260" mass="28759">MLAAVRGGHLSIIEIILQSMETSVRELGAFREEMLWEAVRHDQEAVVQMLLVHGTDVNALPYANGRDHGCAIKIAASQGYHHLVRTLLDHGADLDCESQAPIIAAAQGGHEEVVQLLLEYGASMEEAFISAVDGGQVHLLKYLLKRGVDVQAKGQSSQTIGMKALERAIITKNPAMISILIDLGVPINHDNPTPYDNPMVIAKTFSAEWIVNYLLSLGAEDREVDLDETPDTFLEDCYNLQMLRGGIRLTERTWEWVGKY</sequence>
<dbReference type="PROSITE" id="PS50297">
    <property type="entry name" value="ANK_REP_REGION"/>
    <property type="match status" value="1"/>
</dbReference>
<dbReference type="Proteomes" id="UP000094569">
    <property type="component" value="Unassembled WGS sequence"/>
</dbReference>
<dbReference type="SUPFAM" id="SSF48403">
    <property type="entry name" value="Ankyrin repeat"/>
    <property type="match status" value="1"/>
</dbReference>
<dbReference type="STRING" id="573508.A0A1E3B2K4"/>
<organism evidence="4 5">
    <name type="scientific">Aspergillus cristatus</name>
    <name type="common">Chinese Fuzhuan brick tea-fermentation fungus</name>
    <name type="synonym">Eurotium cristatum</name>
    <dbReference type="NCBI Taxonomy" id="573508"/>
    <lineage>
        <taxon>Eukaryota</taxon>
        <taxon>Fungi</taxon>
        <taxon>Dikarya</taxon>
        <taxon>Ascomycota</taxon>
        <taxon>Pezizomycotina</taxon>
        <taxon>Eurotiomycetes</taxon>
        <taxon>Eurotiomycetidae</taxon>
        <taxon>Eurotiales</taxon>
        <taxon>Aspergillaceae</taxon>
        <taxon>Aspergillus</taxon>
        <taxon>Aspergillus subgen. Aspergillus</taxon>
    </lineage>
</organism>
<dbReference type="InterPro" id="IPR002110">
    <property type="entry name" value="Ankyrin_rpt"/>
</dbReference>
<protein>
    <submittedName>
        <fullName evidence="4">Uncharacterized protein</fullName>
    </submittedName>
</protein>
<feature type="repeat" description="ANK" evidence="3">
    <location>
        <begin position="97"/>
        <end position="125"/>
    </location>
</feature>
<evidence type="ECO:0000256" key="3">
    <source>
        <dbReference type="PROSITE-ProRule" id="PRU00023"/>
    </source>
</evidence>
<dbReference type="SMART" id="SM00248">
    <property type="entry name" value="ANK"/>
    <property type="match status" value="5"/>
</dbReference>
<dbReference type="OrthoDB" id="4772757at2759"/>
<evidence type="ECO:0000256" key="2">
    <source>
        <dbReference type="ARBA" id="ARBA00023043"/>
    </source>
</evidence>